<feature type="domain" description="DUF2726" evidence="1">
    <location>
        <begin position="15"/>
        <end position="124"/>
    </location>
</feature>
<dbReference type="AlphaFoldDB" id="A0A1C3HNG9"/>
<organism evidence="2">
    <name type="scientific">Serratia marcescens</name>
    <dbReference type="NCBI Taxonomy" id="615"/>
    <lineage>
        <taxon>Bacteria</taxon>
        <taxon>Pseudomonadati</taxon>
        <taxon>Pseudomonadota</taxon>
        <taxon>Gammaproteobacteria</taxon>
        <taxon>Enterobacterales</taxon>
        <taxon>Yersiniaceae</taxon>
        <taxon>Serratia</taxon>
    </lineage>
</organism>
<dbReference type="Pfam" id="PF10881">
    <property type="entry name" value="DUF2726"/>
    <property type="match status" value="1"/>
</dbReference>
<dbReference type="EMBL" id="LT575492">
    <property type="protein sequence ID" value="SAY46597.1"/>
    <property type="molecule type" value="Genomic_DNA"/>
</dbReference>
<protein>
    <recommendedName>
        <fullName evidence="1">DUF2726 domain-containing protein</fullName>
    </recommendedName>
</protein>
<sequence length="143" mass="16680">MSARLQAQGDAWQRKPFMTDSERQFLRAFEVHALPLGFRVCPQVRLCDIVTVSARYKPGSREYNALFRQISQWHCDFVLVRHDDFTVLAVIELDDLSHHRPDRRRRDAIFDDVLKTAGIPCWRVCRPNEFLATAPAWLQELGV</sequence>
<accession>A0A1C3HNG9</accession>
<evidence type="ECO:0000259" key="1">
    <source>
        <dbReference type="Pfam" id="PF10881"/>
    </source>
</evidence>
<name>A0A1C3HNG9_SERMA</name>
<dbReference type="InterPro" id="IPR024402">
    <property type="entry name" value="DUF2726"/>
</dbReference>
<gene>
    <name evidence="2" type="ORF">PWN146_05366</name>
</gene>
<evidence type="ECO:0000313" key="2">
    <source>
        <dbReference type="EMBL" id="SAY46597.1"/>
    </source>
</evidence>
<proteinExistence type="predicted"/>
<reference evidence="2" key="1">
    <citation type="submission" date="2016-05" db="EMBL/GenBank/DDBJ databases">
        <authorList>
            <person name="Lavstsen T."/>
            <person name="Jespersen J.S."/>
        </authorList>
    </citation>
    <scope>NUCLEOTIDE SEQUENCE</scope>
    <source>
        <strain evidence="2">PWN146_assembly</strain>
    </source>
</reference>